<dbReference type="Pfam" id="PF01565">
    <property type="entry name" value="FAD_binding_4"/>
    <property type="match status" value="1"/>
</dbReference>
<proteinExistence type="predicted"/>
<dbReference type="PROSITE" id="PS51387">
    <property type="entry name" value="FAD_PCMH"/>
    <property type="match status" value="1"/>
</dbReference>
<dbReference type="PANTHER" id="PTHR10801:SF10">
    <property type="entry name" value="FAD BINDING DOMAIN PROTEIN (AFU_ORTHOLOGUE AFUA_6G14300)"/>
    <property type="match status" value="1"/>
</dbReference>
<keyword evidence="3" id="KW-0812">Transmembrane</keyword>
<sequence>MHASVLPSRLAAWRRSPARFLVCRQCQRRLLHLSSIPSPARDRHTRAVQSISSAVRGFYDRNEPFRIAHGSTNCTRPATNRKNAVDTSPLSNVLHVDAGSKTALVEPNVPMDRLVEATLAHNLIPPVVMEFPGITVGGGYAGTSGESSSFKHGFFNRTINAVEMVLADGEVVTASPTEHADLFHGAAGALGTLGVTTLVSLQLVPASRYVETTYHPVSSVQQATDTVRSFTADNSYDYVDGILYSPTSGAIITGRLTQTTAGNPIQRFSDAKDPWFYLHVQESLSRARGASVTEAIPLPEYLFRYDRGGFWVGRSAFEYFCFPFNALTRWWLDDFLHTRMLYKALHASGQSRRYIVQDLAVPYDSVVEFVQYASRRFGIWPLWLCPLRQSPVPTMHPHHVSGGQQAEMLNVGLWGNCPPGVDSLQANRELEAKLRDLGAMKWLYAQTYYTEDEFWQLHDRKWYDALREKYRATRLPSVYDKVRYVEEADSADEKSAEERLRAAWPVSGLYGIKKAIESGLYLDARKSAWKDL</sequence>
<dbReference type="InterPro" id="IPR040165">
    <property type="entry name" value="Diminuto-like"/>
</dbReference>
<dbReference type="GO" id="GO:0071949">
    <property type="term" value="F:FAD binding"/>
    <property type="evidence" value="ECO:0007669"/>
    <property type="project" value="InterPro"/>
</dbReference>
<dbReference type="FunFam" id="3.30.465.10:FF:000031">
    <property type="entry name" value="FAD binding domain protein"/>
    <property type="match status" value="1"/>
</dbReference>
<dbReference type="InterPro" id="IPR016166">
    <property type="entry name" value="FAD-bd_PCMH"/>
</dbReference>
<evidence type="ECO:0000313" key="8">
    <source>
        <dbReference type="Proteomes" id="UP001221413"/>
    </source>
</evidence>
<name>A0AAD6IY85_DREDA</name>
<dbReference type="GO" id="GO:0016020">
    <property type="term" value="C:membrane"/>
    <property type="evidence" value="ECO:0007669"/>
    <property type="project" value="UniProtKB-SubCell"/>
</dbReference>
<gene>
    <name evidence="7" type="ORF">Dda_3569</name>
</gene>
<evidence type="ECO:0000256" key="3">
    <source>
        <dbReference type="ARBA" id="ARBA00022692"/>
    </source>
</evidence>
<dbReference type="Gene3D" id="3.30.465.10">
    <property type="match status" value="1"/>
</dbReference>
<dbReference type="EC" id="1.3.1.72" evidence="2"/>
<evidence type="ECO:0000256" key="1">
    <source>
        <dbReference type="ARBA" id="ARBA00004167"/>
    </source>
</evidence>
<dbReference type="PANTHER" id="PTHR10801">
    <property type="entry name" value="24-DEHYDROCHOLESTEROL REDUCTASE"/>
    <property type="match status" value="1"/>
</dbReference>
<dbReference type="Proteomes" id="UP001221413">
    <property type="component" value="Unassembled WGS sequence"/>
</dbReference>
<dbReference type="SUPFAM" id="SSF56176">
    <property type="entry name" value="FAD-binding/transporter-associated domain-like"/>
    <property type="match status" value="1"/>
</dbReference>
<evidence type="ECO:0000256" key="2">
    <source>
        <dbReference type="ARBA" id="ARBA00012405"/>
    </source>
</evidence>
<feature type="domain" description="FAD-binding PCMH-type" evidence="6">
    <location>
        <begin position="35"/>
        <end position="206"/>
    </location>
</feature>
<dbReference type="AlphaFoldDB" id="A0AAD6IY85"/>
<evidence type="ECO:0000313" key="7">
    <source>
        <dbReference type="EMBL" id="KAJ6260908.1"/>
    </source>
</evidence>
<dbReference type="GO" id="GO:0005737">
    <property type="term" value="C:cytoplasm"/>
    <property type="evidence" value="ECO:0007669"/>
    <property type="project" value="TreeGrafter"/>
</dbReference>
<dbReference type="GO" id="GO:0008202">
    <property type="term" value="P:steroid metabolic process"/>
    <property type="evidence" value="ECO:0007669"/>
    <property type="project" value="TreeGrafter"/>
</dbReference>
<keyword evidence="8" id="KW-1185">Reference proteome</keyword>
<dbReference type="GO" id="GO:0000246">
    <property type="term" value="F:Delta24(24-1) sterol reductase activity"/>
    <property type="evidence" value="ECO:0007669"/>
    <property type="project" value="TreeGrafter"/>
</dbReference>
<organism evidence="7 8">
    <name type="scientific">Drechslerella dactyloides</name>
    <name type="common">Nematode-trapping fungus</name>
    <name type="synonym">Arthrobotrys dactyloides</name>
    <dbReference type="NCBI Taxonomy" id="74499"/>
    <lineage>
        <taxon>Eukaryota</taxon>
        <taxon>Fungi</taxon>
        <taxon>Dikarya</taxon>
        <taxon>Ascomycota</taxon>
        <taxon>Pezizomycotina</taxon>
        <taxon>Orbiliomycetes</taxon>
        <taxon>Orbiliales</taxon>
        <taxon>Orbiliaceae</taxon>
        <taxon>Drechslerella</taxon>
    </lineage>
</organism>
<dbReference type="GO" id="GO:0050614">
    <property type="term" value="F:Delta24-sterol reductase activity"/>
    <property type="evidence" value="ECO:0007669"/>
    <property type="project" value="UniProtKB-EC"/>
</dbReference>
<evidence type="ECO:0000256" key="5">
    <source>
        <dbReference type="ARBA" id="ARBA00023136"/>
    </source>
</evidence>
<dbReference type="InterPro" id="IPR016169">
    <property type="entry name" value="FAD-bd_PCMH_sub2"/>
</dbReference>
<comment type="subcellular location">
    <subcellularLocation>
        <location evidence="1">Membrane</location>
        <topology evidence="1">Single-pass membrane protein</topology>
    </subcellularLocation>
</comment>
<keyword evidence="4" id="KW-1133">Transmembrane helix</keyword>
<evidence type="ECO:0000259" key="6">
    <source>
        <dbReference type="PROSITE" id="PS51387"/>
    </source>
</evidence>
<evidence type="ECO:0000256" key="4">
    <source>
        <dbReference type="ARBA" id="ARBA00022989"/>
    </source>
</evidence>
<accession>A0AAD6IY85</accession>
<comment type="caution">
    <text evidence="7">The sequence shown here is derived from an EMBL/GenBank/DDBJ whole genome shotgun (WGS) entry which is preliminary data.</text>
</comment>
<protein>
    <recommendedName>
        <fullName evidence="2">Delta(24)-sterol reductase</fullName>
        <ecNumber evidence="2">1.3.1.72</ecNumber>
    </recommendedName>
</protein>
<dbReference type="InterPro" id="IPR036318">
    <property type="entry name" value="FAD-bd_PCMH-like_sf"/>
</dbReference>
<reference evidence="7" key="1">
    <citation type="submission" date="2023-01" db="EMBL/GenBank/DDBJ databases">
        <title>The chitinases involved in constricting ring structure development in the nematode-trapping fungus Drechslerella dactyloides.</title>
        <authorList>
            <person name="Wang R."/>
            <person name="Zhang L."/>
            <person name="Tang P."/>
            <person name="Li S."/>
            <person name="Liang L."/>
        </authorList>
    </citation>
    <scope>NUCLEOTIDE SEQUENCE</scope>
    <source>
        <strain evidence="7">YMF1.00031</strain>
    </source>
</reference>
<dbReference type="InterPro" id="IPR006094">
    <property type="entry name" value="Oxid_FAD_bind_N"/>
</dbReference>
<keyword evidence="5" id="KW-0472">Membrane</keyword>
<dbReference type="EMBL" id="JAQGDS010000004">
    <property type="protein sequence ID" value="KAJ6260908.1"/>
    <property type="molecule type" value="Genomic_DNA"/>
</dbReference>